<dbReference type="AlphaFoldDB" id="A0A9N7ZB84"/>
<comment type="caution">
    <text evidence="2">The sequence shown here is derived from an EMBL/GenBank/DDBJ whole genome shotgun (WGS) entry which is preliminary data.</text>
</comment>
<feature type="region of interest" description="Disordered" evidence="1">
    <location>
        <begin position="150"/>
        <end position="225"/>
    </location>
</feature>
<organism evidence="2 3">
    <name type="scientific">Pleuronectes platessa</name>
    <name type="common">European plaice</name>
    <dbReference type="NCBI Taxonomy" id="8262"/>
    <lineage>
        <taxon>Eukaryota</taxon>
        <taxon>Metazoa</taxon>
        <taxon>Chordata</taxon>
        <taxon>Craniata</taxon>
        <taxon>Vertebrata</taxon>
        <taxon>Euteleostomi</taxon>
        <taxon>Actinopterygii</taxon>
        <taxon>Neopterygii</taxon>
        <taxon>Teleostei</taxon>
        <taxon>Neoteleostei</taxon>
        <taxon>Acanthomorphata</taxon>
        <taxon>Carangaria</taxon>
        <taxon>Pleuronectiformes</taxon>
        <taxon>Pleuronectoidei</taxon>
        <taxon>Pleuronectidae</taxon>
        <taxon>Pleuronectes</taxon>
    </lineage>
</organism>
<gene>
    <name evidence="2" type="ORF">PLEPLA_LOCUS45415</name>
</gene>
<accession>A0A9N7ZB84</accession>
<feature type="compositionally biased region" description="Basic and acidic residues" evidence="1">
    <location>
        <begin position="184"/>
        <end position="216"/>
    </location>
</feature>
<sequence length="225" mass="25073">MANAYQEKAPIWKWEEESHLMVISKAAEAAEVQKLPDCHMDRGDATNRCHQARPHQHHRLVRRGTSCCCRVMIKEFSLWHVQGKDVATASPPLAAFVFHYTSELGTDEVATGTSRNFDSEVSMQSLSGNRSSLHWSTTNPLTHLQAQVEEEGGKICSQRRSGGRQMDGHTEVESSSLQPGILEGKADKGRGGDEDGRLQRVKEGVKERKEEEDYRVKPCQGSGCI</sequence>
<reference evidence="2" key="1">
    <citation type="submission" date="2020-03" db="EMBL/GenBank/DDBJ databases">
        <authorList>
            <person name="Weist P."/>
        </authorList>
    </citation>
    <scope>NUCLEOTIDE SEQUENCE</scope>
</reference>
<evidence type="ECO:0000313" key="3">
    <source>
        <dbReference type="Proteomes" id="UP001153269"/>
    </source>
</evidence>
<keyword evidence="3" id="KW-1185">Reference proteome</keyword>
<protein>
    <submittedName>
        <fullName evidence="2">Uncharacterized protein</fullName>
    </submittedName>
</protein>
<dbReference type="EMBL" id="CADEAL010004349">
    <property type="protein sequence ID" value="CAB1457591.1"/>
    <property type="molecule type" value="Genomic_DNA"/>
</dbReference>
<evidence type="ECO:0000256" key="1">
    <source>
        <dbReference type="SAM" id="MobiDB-lite"/>
    </source>
</evidence>
<evidence type="ECO:0000313" key="2">
    <source>
        <dbReference type="EMBL" id="CAB1457591.1"/>
    </source>
</evidence>
<name>A0A9N7ZB84_PLEPL</name>
<proteinExistence type="predicted"/>
<dbReference type="Proteomes" id="UP001153269">
    <property type="component" value="Unassembled WGS sequence"/>
</dbReference>